<comment type="cofactor">
    <cofactor evidence="2">
        <name>Zn(2+)</name>
        <dbReference type="ChEBI" id="CHEBI:29105"/>
    </cofactor>
</comment>
<keyword evidence="8" id="KW-0520">NAD</keyword>
<reference evidence="12 13" key="1">
    <citation type="submission" date="2018-06" db="EMBL/GenBank/DDBJ databases">
        <title>Genomic Encyclopedia of Type Strains, Phase IV (KMG-IV): sequencing the most valuable type-strain genomes for metagenomic binning, comparative biology and taxonomic classification.</title>
        <authorList>
            <person name="Goeker M."/>
        </authorList>
    </citation>
    <scope>NUCLEOTIDE SEQUENCE [LARGE SCALE GENOMIC DNA]</scope>
    <source>
        <strain evidence="12 13">DSM 25619</strain>
    </source>
</reference>
<dbReference type="InterPro" id="IPR020084">
    <property type="entry name" value="NUDIX_hydrolase_CS"/>
</dbReference>
<evidence type="ECO:0000256" key="9">
    <source>
        <dbReference type="ARBA" id="ARBA00023679"/>
    </source>
</evidence>
<dbReference type="GO" id="GO:0005829">
    <property type="term" value="C:cytosol"/>
    <property type="evidence" value="ECO:0007669"/>
    <property type="project" value="TreeGrafter"/>
</dbReference>
<keyword evidence="6" id="KW-0378">Hydrolase</keyword>
<evidence type="ECO:0000256" key="5">
    <source>
        <dbReference type="ARBA" id="ARBA00022723"/>
    </source>
</evidence>
<dbReference type="Pfam" id="PF09296">
    <property type="entry name" value="NUDIX-like"/>
    <property type="match status" value="1"/>
</dbReference>
<comment type="similarity">
    <text evidence="3">Belongs to the Nudix hydrolase family. NudC subfamily.</text>
</comment>
<dbReference type="PANTHER" id="PTHR42904">
    <property type="entry name" value="NUDIX HYDROLASE, NUDC SUBFAMILY"/>
    <property type="match status" value="1"/>
</dbReference>
<feature type="region of interest" description="Disordered" evidence="10">
    <location>
        <begin position="18"/>
        <end position="37"/>
    </location>
</feature>
<dbReference type="InterPro" id="IPR015797">
    <property type="entry name" value="NUDIX_hydrolase-like_dom_sf"/>
</dbReference>
<keyword evidence="7" id="KW-0460">Magnesium</keyword>
<proteinExistence type="inferred from homology"/>
<dbReference type="InterPro" id="IPR015376">
    <property type="entry name" value="Znr_NADH_PPase"/>
</dbReference>
<dbReference type="CDD" id="cd03429">
    <property type="entry name" value="NUDIX_NADH_pyrophosphatase_Nudt13"/>
    <property type="match status" value="1"/>
</dbReference>
<keyword evidence="13" id="KW-1185">Reference proteome</keyword>
<dbReference type="RefSeq" id="WP_113943652.1">
    <property type="nucleotide sequence ID" value="NZ_QNRH01000002.1"/>
</dbReference>
<dbReference type="InterPro" id="IPR015375">
    <property type="entry name" value="NADH_PPase-like_N"/>
</dbReference>
<dbReference type="Pfam" id="PF00293">
    <property type="entry name" value="NUDIX"/>
    <property type="match status" value="1"/>
</dbReference>
<name>A0A366E5L2_9HYPH</name>
<accession>A0A366E5L2</accession>
<evidence type="ECO:0000256" key="6">
    <source>
        <dbReference type="ARBA" id="ARBA00022801"/>
    </source>
</evidence>
<dbReference type="InterPro" id="IPR000086">
    <property type="entry name" value="NUDIX_hydrolase_dom"/>
</dbReference>
<keyword evidence="5" id="KW-0479">Metal-binding</keyword>
<protein>
    <recommendedName>
        <fullName evidence="4">NAD(+) diphosphatase</fullName>
        <ecNumber evidence="4">3.6.1.22</ecNumber>
    </recommendedName>
</protein>
<dbReference type="GO" id="GO:0046872">
    <property type="term" value="F:metal ion binding"/>
    <property type="evidence" value="ECO:0007669"/>
    <property type="project" value="UniProtKB-KW"/>
</dbReference>
<dbReference type="Gene3D" id="3.90.79.20">
    <property type="match status" value="1"/>
</dbReference>
<evidence type="ECO:0000256" key="2">
    <source>
        <dbReference type="ARBA" id="ARBA00001947"/>
    </source>
</evidence>
<dbReference type="GO" id="GO:0019677">
    <property type="term" value="P:NAD+ catabolic process"/>
    <property type="evidence" value="ECO:0007669"/>
    <property type="project" value="TreeGrafter"/>
</dbReference>
<evidence type="ECO:0000256" key="3">
    <source>
        <dbReference type="ARBA" id="ARBA00009595"/>
    </source>
</evidence>
<dbReference type="EC" id="3.6.1.22" evidence="4"/>
<dbReference type="InterPro" id="IPR050241">
    <property type="entry name" value="NAD-cap_RNA_hydrolase_NudC"/>
</dbReference>
<sequence>MPHNFEFAAMADKNHGLGFAGKTLDPQAEKRDETSLPSALANPDAQFLLFARGKILLKQDISEHSALFSHAEIRHLQIDTDKNSKNHLILLGEAEGTAYLALDTGLDPEALPPTLEASEYRALYTHNLLSPADSGMVAQAAALLAWHRTHRFCGRCGHETEMRIGGFKRICTSCHAEHFPRTDPVVIMLVTYQSPSGERCLLARSPHFAPLTYSCLAGFVEPGETIENAVRREVREESGLPVGQVTYHASQPWPFPYSLMIGCFAQSLSGELNLDHDELEDGGWFTREEAKVMLENIHQQGLRTPPAGAIASALIRHWVENS</sequence>
<dbReference type="PROSITE" id="PS51462">
    <property type="entry name" value="NUDIX"/>
    <property type="match status" value="1"/>
</dbReference>
<evidence type="ECO:0000256" key="10">
    <source>
        <dbReference type="SAM" id="MobiDB-lite"/>
    </source>
</evidence>
<dbReference type="SUPFAM" id="SSF55811">
    <property type="entry name" value="Nudix"/>
    <property type="match status" value="1"/>
</dbReference>
<evidence type="ECO:0000256" key="7">
    <source>
        <dbReference type="ARBA" id="ARBA00022842"/>
    </source>
</evidence>
<organism evidence="12 13">
    <name type="scientific">Pseudochrobactrum asaccharolyticum</name>
    <dbReference type="NCBI Taxonomy" id="354351"/>
    <lineage>
        <taxon>Bacteria</taxon>
        <taxon>Pseudomonadati</taxon>
        <taxon>Pseudomonadota</taxon>
        <taxon>Alphaproteobacteria</taxon>
        <taxon>Hyphomicrobiales</taxon>
        <taxon>Brucellaceae</taxon>
        <taxon>Pseudochrobactrum</taxon>
    </lineage>
</organism>
<dbReference type="EMBL" id="QNRH01000002">
    <property type="protein sequence ID" value="RBO97681.1"/>
    <property type="molecule type" value="Genomic_DNA"/>
</dbReference>
<comment type="cofactor">
    <cofactor evidence="1">
        <name>Mg(2+)</name>
        <dbReference type="ChEBI" id="CHEBI:18420"/>
    </cofactor>
</comment>
<dbReference type="PROSITE" id="PS00893">
    <property type="entry name" value="NUDIX_BOX"/>
    <property type="match status" value="1"/>
</dbReference>
<feature type="domain" description="Nudix hydrolase" evidence="11">
    <location>
        <begin position="180"/>
        <end position="309"/>
    </location>
</feature>
<gene>
    <name evidence="12" type="ORF">DFR47_102470</name>
</gene>
<dbReference type="PANTHER" id="PTHR42904:SF6">
    <property type="entry name" value="NAD-CAPPED RNA HYDROLASE NUDT12"/>
    <property type="match status" value="1"/>
</dbReference>
<dbReference type="InterPro" id="IPR049734">
    <property type="entry name" value="NudC-like_C"/>
</dbReference>
<evidence type="ECO:0000256" key="1">
    <source>
        <dbReference type="ARBA" id="ARBA00001946"/>
    </source>
</evidence>
<dbReference type="Pfam" id="PF09297">
    <property type="entry name" value="Zn_ribbon_NUD"/>
    <property type="match status" value="1"/>
</dbReference>
<dbReference type="Proteomes" id="UP000252893">
    <property type="component" value="Unassembled WGS sequence"/>
</dbReference>
<evidence type="ECO:0000256" key="8">
    <source>
        <dbReference type="ARBA" id="ARBA00023027"/>
    </source>
</evidence>
<dbReference type="Gene3D" id="3.90.79.10">
    <property type="entry name" value="Nucleoside Triphosphate Pyrophosphohydrolase"/>
    <property type="match status" value="1"/>
</dbReference>
<evidence type="ECO:0000313" key="12">
    <source>
        <dbReference type="EMBL" id="RBO97681.1"/>
    </source>
</evidence>
<evidence type="ECO:0000256" key="4">
    <source>
        <dbReference type="ARBA" id="ARBA00012381"/>
    </source>
</evidence>
<dbReference type="OrthoDB" id="9791656at2"/>
<dbReference type="NCBIfam" id="NF001299">
    <property type="entry name" value="PRK00241.1"/>
    <property type="match status" value="1"/>
</dbReference>
<evidence type="ECO:0000259" key="11">
    <source>
        <dbReference type="PROSITE" id="PS51462"/>
    </source>
</evidence>
<comment type="catalytic activity">
    <reaction evidence="9">
        <text>a 5'-end NAD(+)-phospho-ribonucleoside in mRNA + H2O = a 5'-end phospho-adenosine-phospho-ribonucleoside in mRNA + beta-nicotinamide D-ribonucleotide + 2 H(+)</text>
        <dbReference type="Rhea" id="RHEA:60876"/>
        <dbReference type="Rhea" id="RHEA-COMP:15698"/>
        <dbReference type="Rhea" id="RHEA-COMP:15719"/>
        <dbReference type="ChEBI" id="CHEBI:14649"/>
        <dbReference type="ChEBI" id="CHEBI:15377"/>
        <dbReference type="ChEBI" id="CHEBI:15378"/>
        <dbReference type="ChEBI" id="CHEBI:144029"/>
        <dbReference type="ChEBI" id="CHEBI:144051"/>
    </reaction>
    <physiologicalReaction direction="left-to-right" evidence="9">
        <dbReference type="Rhea" id="RHEA:60877"/>
    </physiologicalReaction>
</comment>
<comment type="caution">
    <text evidence="12">The sequence shown here is derived from an EMBL/GenBank/DDBJ whole genome shotgun (WGS) entry which is preliminary data.</text>
</comment>
<dbReference type="GO" id="GO:0035529">
    <property type="term" value="F:NADH pyrophosphatase activity"/>
    <property type="evidence" value="ECO:0007669"/>
    <property type="project" value="TreeGrafter"/>
</dbReference>
<evidence type="ECO:0000313" key="13">
    <source>
        <dbReference type="Proteomes" id="UP000252893"/>
    </source>
</evidence>
<dbReference type="GO" id="GO:0006742">
    <property type="term" value="P:NADP+ catabolic process"/>
    <property type="evidence" value="ECO:0007669"/>
    <property type="project" value="TreeGrafter"/>
</dbReference>
<dbReference type="AlphaFoldDB" id="A0A366E5L2"/>